<dbReference type="GO" id="GO:0043094">
    <property type="term" value="P:metabolic compound salvage"/>
    <property type="evidence" value="ECO:0007669"/>
    <property type="project" value="InterPro"/>
</dbReference>
<dbReference type="GO" id="GO:0005829">
    <property type="term" value="C:cytosol"/>
    <property type="evidence" value="ECO:0007669"/>
    <property type="project" value="TreeGrafter"/>
</dbReference>
<feature type="domain" description="Metalloenzyme" evidence="4">
    <location>
        <begin position="3"/>
        <end position="299"/>
    </location>
</feature>
<dbReference type="GO" id="GO:0000287">
    <property type="term" value="F:magnesium ion binding"/>
    <property type="evidence" value="ECO:0007669"/>
    <property type="project" value="InterPro"/>
</dbReference>
<dbReference type="EMBL" id="CP027806">
    <property type="protein sequence ID" value="AXI99485.1"/>
    <property type="molecule type" value="Genomic_DNA"/>
</dbReference>
<comment type="similarity">
    <text evidence="1">Belongs to the phosphopentomutase family.</text>
</comment>
<dbReference type="Proteomes" id="UP000254808">
    <property type="component" value="Chromosome"/>
</dbReference>
<dbReference type="GO" id="GO:0009117">
    <property type="term" value="P:nucleotide metabolic process"/>
    <property type="evidence" value="ECO:0007669"/>
    <property type="project" value="InterPro"/>
</dbReference>
<dbReference type="AlphaFoldDB" id="A0A345UG84"/>
<evidence type="ECO:0000256" key="3">
    <source>
        <dbReference type="ARBA" id="ARBA00023211"/>
    </source>
</evidence>
<dbReference type="PANTHER" id="PTHR21110:SF0">
    <property type="entry name" value="PHOSPHOPENTOMUTASE"/>
    <property type="match status" value="1"/>
</dbReference>
<dbReference type="Gene3D" id="3.40.720.10">
    <property type="entry name" value="Alkaline Phosphatase, subunit A"/>
    <property type="match status" value="1"/>
</dbReference>
<keyword evidence="6" id="KW-1185">Reference proteome</keyword>
<dbReference type="SUPFAM" id="SSF53649">
    <property type="entry name" value="Alkaline phosphatase-like"/>
    <property type="match status" value="1"/>
</dbReference>
<evidence type="ECO:0000256" key="1">
    <source>
        <dbReference type="ARBA" id="ARBA00010373"/>
    </source>
</evidence>
<evidence type="ECO:0000313" key="6">
    <source>
        <dbReference type="Proteomes" id="UP000254808"/>
    </source>
</evidence>
<proteinExistence type="inferred from homology"/>
<dbReference type="InterPro" id="IPR010045">
    <property type="entry name" value="DeoB"/>
</dbReference>
<name>A0A345UG84_9BACT</name>
<dbReference type="InterPro" id="IPR006124">
    <property type="entry name" value="Metalloenzyme"/>
</dbReference>
<keyword evidence="2" id="KW-0479">Metal-binding</keyword>
<accession>A0A345UG84</accession>
<dbReference type="Pfam" id="PF01676">
    <property type="entry name" value="Metalloenzyme"/>
    <property type="match status" value="1"/>
</dbReference>
<dbReference type="KEGG" id="cprv:CYPRO_0198"/>
<dbReference type="OrthoDB" id="9778226at2"/>
<evidence type="ECO:0000256" key="2">
    <source>
        <dbReference type="ARBA" id="ARBA00022723"/>
    </source>
</evidence>
<sequence length="305" mass="33502">MSLIFIFIDGIGIGPAADSNPFSRFADKLPGWELLLNGRSLTAGETFPTDKNHLISGIDANLDIEGLPQSGTGQTALFTGQNAAKVVGRHFGPYPHSKIRPLLKTESFFNKLHNAGKRARFLNAYPPVFFERAEKTKRWSSSTYMVKNAGHELNSTAEVMAGKAITAELFGDYWREKLGINLPKRDGTDVAEIILNAAAETDLLFLEYYLTDKAGHEQDASFAFETLHRLDQVFTPLLNNLSEHTLLISSDHGNLEDLGRKTHTRNPVPLIAKGPLAGHFSEVKSITDVTPAMLSSFGAAEFSEN</sequence>
<reference evidence="5 6" key="1">
    <citation type="submission" date="2018-03" db="EMBL/GenBank/DDBJ databases">
        <title>Phenotypic and genomic properties of Cyclonatronum proteinivorum gen. nov., sp. nov., a haloalkaliphilic bacteroidete from soda lakes possessing Na+-translocating rhodopsin.</title>
        <authorList>
            <person name="Toshchakov S.V."/>
            <person name="Korzhenkov A."/>
            <person name="Samarov N.I."/>
            <person name="Kublanov I.V."/>
            <person name="Muntyan M.S."/>
            <person name="Sorokin D.Y."/>
        </authorList>
    </citation>
    <scope>NUCLEOTIDE SEQUENCE [LARGE SCALE GENOMIC DNA]</scope>
    <source>
        <strain evidence="5 6">Omega</strain>
    </source>
</reference>
<dbReference type="GO" id="GO:0008973">
    <property type="term" value="F:phosphopentomutase activity"/>
    <property type="evidence" value="ECO:0007669"/>
    <property type="project" value="InterPro"/>
</dbReference>
<keyword evidence="3" id="KW-0464">Manganese</keyword>
<dbReference type="RefSeq" id="WP_114982727.1">
    <property type="nucleotide sequence ID" value="NZ_CP027806.1"/>
</dbReference>
<dbReference type="PANTHER" id="PTHR21110">
    <property type="entry name" value="PHOSPHOPENTOMUTASE"/>
    <property type="match status" value="1"/>
</dbReference>
<protein>
    <submittedName>
        <fullName evidence="5">Phosphoglycerate mutase</fullName>
    </submittedName>
</protein>
<gene>
    <name evidence="5" type="ORF">CYPRO_0198</name>
</gene>
<organism evidence="5 6">
    <name type="scientific">Cyclonatronum proteinivorum</name>
    <dbReference type="NCBI Taxonomy" id="1457365"/>
    <lineage>
        <taxon>Bacteria</taxon>
        <taxon>Pseudomonadati</taxon>
        <taxon>Balneolota</taxon>
        <taxon>Balneolia</taxon>
        <taxon>Balneolales</taxon>
        <taxon>Cyclonatronaceae</taxon>
        <taxon>Cyclonatronum</taxon>
    </lineage>
</organism>
<evidence type="ECO:0000313" key="5">
    <source>
        <dbReference type="EMBL" id="AXI99485.1"/>
    </source>
</evidence>
<dbReference type="InterPro" id="IPR017850">
    <property type="entry name" value="Alkaline_phosphatase_core_sf"/>
</dbReference>
<evidence type="ECO:0000259" key="4">
    <source>
        <dbReference type="Pfam" id="PF01676"/>
    </source>
</evidence>